<dbReference type="HOGENOM" id="CLU_071003_1_1_5"/>
<dbReference type="InterPro" id="IPR036761">
    <property type="entry name" value="TTHA0802/YceI-like_sf"/>
</dbReference>
<name>X5MM20_9HYPH</name>
<dbReference type="SMART" id="SM00867">
    <property type="entry name" value="YceI"/>
    <property type="match status" value="1"/>
</dbReference>
<evidence type="ECO:0000259" key="1">
    <source>
        <dbReference type="SMART" id="SM00867"/>
    </source>
</evidence>
<dbReference type="SUPFAM" id="SSF101874">
    <property type="entry name" value="YceI-like"/>
    <property type="match status" value="1"/>
</dbReference>
<evidence type="ECO:0000313" key="2">
    <source>
        <dbReference type="EMBL" id="CDO58881.1"/>
    </source>
</evidence>
<dbReference type="EMBL" id="HG966617">
    <property type="protein sequence ID" value="CDO58881.1"/>
    <property type="molecule type" value="Genomic_DNA"/>
</dbReference>
<proteinExistence type="predicted"/>
<dbReference type="RefSeq" id="WP_052535147.1">
    <property type="nucleotide sequence ID" value="NZ_HG966617.1"/>
</dbReference>
<dbReference type="STRING" id="1458461.BN1012_Phect667"/>
<dbReference type="Gene3D" id="2.40.128.110">
    <property type="entry name" value="Lipid/polyisoprenoid-binding, YceI-like"/>
    <property type="match status" value="1"/>
</dbReference>
<gene>
    <name evidence="2" type="ORF">BN1012_Phect667</name>
</gene>
<accession>X5MM20</accession>
<evidence type="ECO:0000313" key="3">
    <source>
        <dbReference type="Proteomes" id="UP000032160"/>
    </source>
</evidence>
<keyword evidence="3" id="KW-1185">Reference proteome</keyword>
<dbReference type="InterPro" id="IPR007372">
    <property type="entry name" value="Lipid/polyisoprenoid-bd_YceI"/>
</dbReference>
<dbReference type="PANTHER" id="PTHR34406:SF1">
    <property type="entry name" value="PROTEIN YCEI"/>
    <property type="match status" value="1"/>
</dbReference>
<reference evidence="2 3" key="1">
    <citation type="journal article" date="2014" name="Front. Genet.">
        <title>Genome and metabolic network of "Candidatus Phaeomarinobacter ectocarpi" Ec32, a new candidate genus of Alphaproteobacteria frequently associated with brown algae.</title>
        <authorList>
            <person name="Dittami S.M."/>
            <person name="Barbeyron T."/>
            <person name="Boyen C."/>
            <person name="Cambefort J."/>
            <person name="Collet G."/>
            <person name="Delage L."/>
            <person name="Gobet A."/>
            <person name="Groisillier A."/>
            <person name="Leblanc C."/>
            <person name="Michel G."/>
            <person name="Scornet D."/>
            <person name="Siegel A."/>
            <person name="Tapia J.E."/>
            <person name="Tonon T."/>
        </authorList>
    </citation>
    <scope>NUCLEOTIDE SEQUENCE [LARGE SCALE GENOMIC DNA]</scope>
    <source>
        <strain evidence="2 3">Ec32</strain>
    </source>
</reference>
<dbReference type="KEGG" id="pect:BN1012_Phect667"/>
<organism evidence="2 3">
    <name type="scientific">Candidatus Phaeomarinibacter ectocarpi</name>
    <dbReference type="NCBI Taxonomy" id="1458461"/>
    <lineage>
        <taxon>Bacteria</taxon>
        <taxon>Pseudomonadati</taxon>
        <taxon>Pseudomonadota</taxon>
        <taxon>Alphaproteobacteria</taxon>
        <taxon>Hyphomicrobiales</taxon>
        <taxon>Parvibaculaceae</taxon>
        <taxon>Candidatus Phaeomarinibacter</taxon>
    </lineage>
</organism>
<dbReference type="Pfam" id="PF04264">
    <property type="entry name" value="YceI"/>
    <property type="match status" value="1"/>
</dbReference>
<dbReference type="Proteomes" id="UP000032160">
    <property type="component" value="Chromosome I"/>
</dbReference>
<dbReference type="OrthoDB" id="9811006at2"/>
<protein>
    <submittedName>
        <fullName evidence="2">Protein yceI</fullName>
    </submittedName>
</protein>
<sequence length="235" mass="24761">MMQLKTWTGALAGAGAAWLLVAGLALPVSAHEGHDHSPDGSMMPGADLPAGEYRLDLSHASLILGVDHLGLSTYRARFTRMDATLAIDPTEPDKAALSVTVDAASLETQFPFPQPDFNAALTGPEWLDADQHPEIRYVSTDITMTGTHTADVTGDLTLMGVTRPVVLDVTFNGGYGNKPFGDLEAVIGFSATGAFNRSAFGLTNGLPPEGTSMGVGDQIELLIEAEFHLPAEAEQ</sequence>
<feature type="domain" description="Lipid/polyisoprenoid-binding YceI-like" evidence="1">
    <location>
        <begin position="52"/>
        <end position="228"/>
    </location>
</feature>
<dbReference type="PANTHER" id="PTHR34406">
    <property type="entry name" value="PROTEIN YCEI"/>
    <property type="match status" value="1"/>
</dbReference>
<dbReference type="AlphaFoldDB" id="X5MM20"/>